<protein>
    <submittedName>
        <fullName evidence="1">Uncharacterized protein</fullName>
    </submittedName>
</protein>
<reference evidence="1 2" key="1">
    <citation type="journal article" date="2006" name="Science">
        <title>The genome of black cottonwood, Populus trichocarpa (Torr. &amp; Gray).</title>
        <authorList>
            <person name="Tuskan G.A."/>
            <person name="Difazio S."/>
            <person name="Jansson S."/>
            <person name="Bohlmann J."/>
            <person name="Grigoriev I."/>
            <person name="Hellsten U."/>
            <person name="Putnam N."/>
            <person name="Ralph S."/>
            <person name="Rombauts S."/>
            <person name="Salamov A."/>
            <person name="Schein J."/>
            <person name="Sterck L."/>
            <person name="Aerts A."/>
            <person name="Bhalerao R.R."/>
            <person name="Bhalerao R.P."/>
            <person name="Blaudez D."/>
            <person name="Boerjan W."/>
            <person name="Brun A."/>
            <person name="Brunner A."/>
            <person name="Busov V."/>
            <person name="Campbell M."/>
            <person name="Carlson J."/>
            <person name="Chalot M."/>
            <person name="Chapman J."/>
            <person name="Chen G.L."/>
            <person name="Cooper D."/>
            <person name="Coutinho P.M."/>
            <person name="Couturier J."/>
            <person name="Covert S."/>
            <person name="Cronk Q."/>
            <person name="Cunningham R."/>
            <person name="Davis J."/>
            <person name="Degroeve S."/>
            <person name="Dejardin A."/>
            <person name="Depamphilis C."/>
            <person name="Detter J."/>
            <person name="Dirks B."/>
            <person name="Dubchak I."/>
            <person name="Duplessis S."/>
            <person name="Ehlting J."/>
            <person name="Ellis B."/>
            <person name="Gendler K."/>
            <person name="Goodstein D."/>
            <person name="Gribskov M."/>
            <person name="Grimwood J."/>
            <person name="Groover A."/>
            <person name="Gunter L."/>
            <person name="Hamberger B."/>
            <person name="Heinze B."/>
            <person name="Helariutta Y."/>
            <person name="Henrissat B."/>
            <person name="Holligan D."/>
            <person name="Holt R."/>
            <person name="Huang W."/>
            <person name="Islam-Faridi N."/>
            <person name="Jones S."/>
            <person name="Jones-Rhoades M."/>
            <person name="Jorgensen R."/>
            <person name="Joshi C."/>
            <person name="Kangasjarvi J."/>
            <person name="Karlsson J."/>
            <person name="Kelleher C."/>
            <person name="Kirkpatrick R."/>
            <person name="Kirst M."/>
            <person name="Kohler A."/>
            <person name="Kalluri U."/>
            <person name="Larimer F."/>
            <person name="Leebens-Mack J."/>
            <person name="Leple J.C."/>
            <person name="Locascio P."/>
            <person name="Lou Y."/>
            <person name="Lucas S."/>
            <person name="Martin F."/>
            <person name="Montanini B."/>
            <person name="Napoli C."/>
            <person name="Nelson D.R."/>
            <person name="Nelson C."/>
            <person name="Nieminen K."/>
            <person name="Nilsson O."/>
            <person name="Pereda V."/>
            <person name="Peter G."/>
            <person name="Philippe R."/>
            <person name="Pilate G."/>
            <person name="Poliakov A."/>
            <person name="Razumovskaya J."/>
            <person name="Richardson P."/>
            <person name="Rinaldi C."/>
            <person name="Ritland K."/>
            <person name="Rouze P."/>
            <person name="Ryaboy D."/>
            <person name="Schmutz J."/>
            <person name="Schrader J."/>
            <person name="Segerman B."/>
            <person name="Shin H."/>
            <person name="Siddiqui A."/>
            <person name="Sterky F."/>
            <person name="Terry A."/>
            <person name="Tsai C.J."/>
            <person name="Uberbacher E."/>
            <person name="Unneberg P."/>
            <person name="Vahala J."/>
            <person name="Wall K."/>
            <person name="Wessler S."/>
            <person name="Yang G."/>
            <person name="Yin T."/>
            <person name="Douglas C."/>
            <person name="Marra M."/>
            <person name="Sandberg G."/>
            <person name="Van de Peer Y."/>
            <person name="Rokhsar D."/>
        </authorList>
    </citation>
    <scope>NUCLEOTIDE SEQUENCE [LARGE SCALE GENOMIC DNA]</scope>
    <source>
        <strain evidence="2">cv. Nisqually</strain>
    </source>
</reference>
<sequence>MSHLAACLRDLGEEQKEEIAWGLKRRDLNSLWVVQKLEEPKIPGNFVKGSSENDKNIQDQH</sequence>
<dbReference type="EMBL" id="CM009308">
    <property type="protein sequence ID" value="PNS91539.1"/>
    <property type="molecule type" value="Genomic_DNA"/>
</dbReference>
<dbReference type="Proteomes" id="UP000006729">
    <property type="component" value="Chromosome 19"/>
</dbReference>
<evidence type="ECO:0000313" key="1">
    <source>
        <dbReference type="EMBL" id="PNS91539.1"/>
    </source>
</evidence>
<keyword evidence="2" id="KW-1185">Reference proteome</keyword>
<name>B9IQV1_POPTR</name>
<gene>
    <name evidence="1" type="ORF">POPTR_019G112500</name>
</gene>
<evidence type="ECO:0000313" key="2">
    <source>
        <dbReference type="Proteomes" id="UP000006729"/>
    </source>
</evidence>
<dbReference type="InParanoid" id="B9IQV1"/>
<dbReference type="AlphaFoldDB" id="B9IQV1"/>
<accession>B9IQV1</accession>
<proteinExistence type="predicted"/>
<dbReference type="HOGENOM" id="CLU_2926972_0_0_1"/>
<organism evidence="1 2">
    <name type="scientific">Populus trichocarpa</name>
    <name type="common">Western balsam poplar</name>
    <name type="synonym">Populus balsamifera subsp. trichocarpa</name>
    <dbReference type="NCBI Taxonomy" id="3694"/>
    <lineage>
        <taxon>Eukaryota</taxon>
        <taxon>Viridiplantae</taxon>
        <taxon>Streptophyta</taxon>
        <taxon>Embryophyta</taxon>
        <taxon>Tracheophyta</taxon>
        <taxon>Spermatophyta</taxon>
        <taxon>Magnoliopsida</taxon>
        <taxon>eudicotyledons</taxon>
        <taxon>Gunneridae</taxon>
        <taxon>Pentapetalae</taxon>
        <taxon>rosids</taxon>
        <taxon>fabids</taxon>
        <taxon>Malpighiales</taxon>
        <taxon>Salicaceae</taxon>
        <taxon>Saliceae</taxon>
        <taxon>Populus</taxon>
    </lineage>
</organism>